<dbReference type="GO" id="GO:0004674">
    <property type="term" value="F:protein serine/threonine kinase activity"/>
    <property type="evidence" value="ECO:0007669"/>
    <property type="project" value="UniProtKB-KW"/>
</dbReference>
<name>A0A9X1YIT7_9BURK</name>
<dbReference type="InterPro" id="IPR008271">
    <property type="entry name" value="Ser/Thr_kinase_AS"/>
</dbReference>
<keyword evidence="1" id="KW-0808">Transferase</keyword>
<dbReference type="InterPro" id="IPR011009">
    <property type="entry name" value="Kinase-like_dom_sf"/>
</dbReference>
<gene>
    <name evidence="8" type="ORF">LPC04_05565</name>
</gene>
<evidence type="ECO:0000256" key="5">
    <source>
        <dbReference type="PROSITE-ProRule" id="PRU10141"/>
    </source>
</evidence>
<accession>A0A9X1YIT7</accession>
<dbReference type="Proteomes" id="UP001139353">
    <property type="component" value="Unassembled WGS sequence"/>
</dbReference>
<feature type="binding site" evidence="5">
    <location>
        <position position="110"/>
    </location>
    <ligand>
        <name>ATP</name>
        <dbReference type="ChEBI" id="CHEBI:30616"/>
    </ligand>
</feature>
<organism evidence="8 9">
    <name type="scientific">Scleromatobacter humisilvae</name>
    <dbReference type="NCBI Taxonomy" id="2897159"/>
    <lineage>
        <taxon>Bacteria</taxon>
        <taxon>Pseudomonadati</taxon>
        <taxon>Pseudomonadota</taxon>
        <taxon>Betaproteobacteria</taxon>
        <taxon>Burkholderiales</taxon>
        <taxon>Sphaerotilaceae</taxon>
        <taxon>Scleromatobacter</taxon>
    </lineage>
</organism>
<dbReference type="SUPFAM" id="SSF48452">
    <property type="entry name" value="TPR-like"/>
    <property type="match status" value="2"/>
</dbReference>
<reference evidence="8" key="1">
    <citation type="submission" date="2021-11" db="EMBL/GenBank/DDBJ databases">
        <title>BS-T2-15 a new species belonging to the Comamonadaceae family isolated from the soil of a French oak forest.</title>
        <authorList>
            <person name="Mieszkin S."/>
            <person name="Alain K."/>
        </authorList>
    </citation>
    <scope>NUCLEOTIDE SEQUENCE</scope>
    <source>
        <strain evidence="8">BS-T2-15</strain>
    </source>
</reference>
<protein>
    <submittedName>
        <fullName evidence="8">Serine/threonine protein kinase</fullName>
    </submittedName>
</protein>
<dbReference type="PROSITE" id="PS00107">
    <property type="entry name" value="PROTEIN_KINASE_ATP"/>
    <property type="match status" value="1"/>
</dbReference>
<dbReference type="Gene3D" id="1.25.40.10">
    <property type="entry name" value="Tetratricopeptide repeat domain"/>
    <property type="match status" value="1"/>
</dbReference>
<feature type="transmembrane region" description="Helical" evidence="6">
    <location>
        <begin position="391"/>
        <end position="412"/>
    </location>
</feature>
<dbReference type="AlphaFoldDB" id="A0A9X1YIT7"/>
<dbReference type="PROSITE" id="PS50011">
    <property type="entry name" value="PROTEIN_KINASE_DOM"/>
    <property type="match status" value="1"/>
</dbReference>
<dbReference type="GO" id="GO:0005524">
    <property type="term" value="F:ATP binding"/>
    <property type="evidence" value="ECO:0007669"/>
    <property type="project" value="UniProtKB-UniRule"/>
</dbReference>
<evidence type="ECO:0000313" key="8">
    <source>
        <dbReference type="EMBL" id="MCK9685177.1"/>
    </source>
</evidence>
<feature type="domain" description="Protein kinase" evidence="7">
    <location>
        <begin position="79"/>
        <end position="366"/>
    </location>
</feature>
<dbReference type="RefSeq" id="WP_275681185.1">
    <property type="nucleotide sequence ID" value="NZ_JAJLJH010000001.1"/>
</dbReference>
<keyword evidence="6" id="KW-0472">Membrane</keyword>
<keyword evidence="6" id="KW-0812">Transmembrane</keyword>
<evidence type="ECO:0000256" key="1">
    <source>
        <dbReference type="ARBA" id="ARBA00022679"/>
    </source>
</evidence>
<keyword evidence="4 5" id="KW-0067">ATP-binding</keyword>
<evidence type="ECO:0000256" key="6">
    <source>
        <dbReference type="SAM" id="Phobius"/>
    </source>
</evidence>
<dbReference type="InterPro" id="IPR017441">
    <property type="entry name" value="Protein_kinase_ATP_BS"/>
</dbReference>
<keyword evidence="3 8" id="KW-0418">Kinase</keyword>
<dbReference type="CDD" id="cd14014">
    <property type="entry name" value="STKc_PknB_like"/>
    <property type="match status" value="1"/>
</dbReference>
<dbReference type="Gene3D" id="3.30.200.20">
    <property type="entry name" value="Phosphorylase Kinase, domain 1"/>
    <property type="match status" value="1"/>
</dbReference>
<dbReference type="SUPFAM" id="SSF56112">
    <property type="entry name" value="Protein kinase-like (PK-like)"/>
    <property type="match status" value="1"/>
</dbReference>
<dbReference type="Pfam" id="PF00069">
    <property type="entry name" value="Pkinase"/>
    <property type="match status" value="1"/>
</dbReference>
<proteinExistence type="predicted"/>
<comment type="caution">
    <text evidence="8">The sequence shown here is derived from an EMBL/GenBank/DDBJ whole genome shotgun (WGS) entry which is preliminary data.</text>
</comment>
<sequence>MSVGKETWSKLSPLLDELLDLPDDERDARLAALRAQDPPLADAVAAMLQHLPAIERGEFMPTSALPKPGGLAGQAIGPYTLVREIGHGGMGTVWLARRTDGRYEGEVAIKFLRSGLFGQGDAARFEREGSILARLSHPHIARLLDAGVMADGAQPYLVLEYIDGEPIDAYCRRLELPVAARLRLMLDVLAAVAQAHNRLVLHRDLKPTNILVTQAGDVKLLDFGIAKLLDDAGADQTALTARVGNAFTPEFAAPEQLQGGDVTTATDVYALGVLMYILLGGDHPTATPTGAPLDRMRSVIETVPRRLSEAVLRRGGPTTRWSSESRKVSSEVKGDIETIVAKALKKSPPERYANAAELADDVRRYLANEPIAARPDSTLYRATKFVQRHRAGVAMAAAAVMALGVGVGVALWQAREAQAQRVQAEGLIEYMIGDLRKKLQPVGRLDVLDGVGTRALDYYAAQDLGSLDADSLGRRARALHLIGDLAARQGKMKEAQKDFAQAAATTSELLARHPEDGQRIFDQSQSEYYVGYAAWQGGRLHDAEESFRRYDDMAQRMVKVQPDNHDWLLERVFAGQNVAIVLLDLGRADEALALSTQARAQIAELVKTHPEDIVSNANTIGWSARAQASLGHYSEAIADENAKIAAAERAPDADKNQDVQYLIANGHVEIAVYLRCLGRLDEAAQMGRAAIAELNRLAVLDPKNTDNLSEIVGGRLTLASTLADLGDVAGARTELASAQATLAGLMTRPIPKRVWRLGHGGRVAILQARLAASPADAAAAQAALAAYMANVTSYEQQGSEIPAENMLTVADAQITLGDLLQRTGQPQAAEAAWRDAAARLRPQAEHLLPAAMTLVGQADLRLGSPQDARAWADRVVRTTYRHPAFADLQQRLGPTQQAGGAARP</sequence>
<evidence type="ECO:0000256" key="4">
    <source>
        <dbReference type="ARBA" id="ARBA00022840"/>
    </source>
</evidence>
<keyword evidence="6" id="KW-1133">Transmembrane helix</keyword>
<dbReference type="InterPro" id="IPR000719">
    <property type="entry name" value="Prot_kinase_dom"/>
</dbReference>
<keyword evidence="2 5" id="KW-0547">Nucleotide-binding</keyword>
<dbReference type="EMBL" id="JAJLJH010000001">
    <property type="protein sequence ID" value="MCK9685177.1"/>
    <property type="molecule type" value="Genomic_DNA"/>
</dbReference>
<dbReference type="PANTHER" id="PTHR43289">
    <property type="entry name" value="MITOGEN-ACTIVATED PROTEIN KINASE KINASE KINASE 20-RELATED"/>
    <property type="match status" value="1"/>
</dbReference>
<evidence type="ECO:0000256" key="2">
    <source>
        <dbReference type="ARBA" id="ARBA00022741"/>
    </source>
</evidence>
<dbReference type="InterPro" id="IPR011990">
    <property type="entry name" value="TPR-like_helical_dom_sf"/>
</dbReference>
<dbReference type="PANTHER" id="PTHR43289:SF34">
    <property type="entry name" value="SERINE_THREONINE-PROTEIN KINASE YBDM-RELATED"/>
    <property type="match status" value="1"/>
</dbReference>
<evidence type="ECO:0000313" key="9">
    <source>
        <dbReference type="Proteomes" id="UP001139353"/>
    </source>
</evidence>
<dbReference type="SMART" id="SM00220">
    <property type="entry name" value="S_TKc"/>
    <property type="match status" value="1"/>
</dbReference>
<dbReference type="Gene3D" id="1.10.510.10">
    <property type="entry name" value="Transferase(Phosphotransferase) domain 1"/>
    <property type="match status" value="1"/>
</dbReference>
<evidence type="ECO:0000259" key="7">
    <source>
        <dbReference type="PROSITE" id="PS50011"/>
    </source>
</evidence>
<evidence type="ECO:0000256" key="3">
    <source>
        <dbReference type="ARBA" id="ARBA00022777"/>
    </source>
</evidence>
<keyword evidence="8" id="KW-0723">Serine/threonine-protein kinase</keyword>
<dbReference type="PROSITE" id="PS00108">
    <property type="entry name" value="PROTEIN_KINASE_ST"/>
    <property type="match status" value="1"/>
</dbReference>
<keyword evidence="9" id="KW-1185">Reference proteome</keyword>